<dbReference type="Gene3D" id="1.25.40.10">
    <property type="entry name" value="Tetratricopeptide repeat domain"/>
    <property type="match status" value="3"/>
</dbReference>
<protein>
    <recommendedName>
        <fullName evidence="3">protein O-GlcNAc transferase</fullName>
        <ecNumber evidence="3">2.4.1.255</ecNumber>
    </recommendedName>
</protein>
<organism evidence="10 11">
    <name type="scientific">Rhodoplanes serenus</name>
    <dbReference type="NCBI Taxonomy" id="200615"/>
    <lineage>
        <taxon>Bacteria</taxon>
        <taxon>Pseudomonadati</taxon>
        <taxon>Pseudomonadota</taxon>
        <taxon>Alphaproteobacteria</taxon>
        <taxon>Hyphomicrobiales</taxon>
        <taxon>Nitrobacteraceae</taxon>
        <taxon>Rhodoplanes</taxon>
    </lineage>
</organism>
<dbReference type="PANTHER" id="PTHR44366:SF1">
    <property type="entry name" value="UDP-N-ACETYLGLUCOSAMINE--PEPTIDE N-ACETYLGLUCOSAMINYLTRANSFERASE 110 KDA SUBUNIT"/>
    <property type="match status" value="1"/>
</dbReference>
<dbReference type="PANTHER" id="PTHR44366">
    <property type="entry name" value="UDP-N-ACETYLGLUCOSAMINE--PEPTIDE N-ACETYLGLUCOSAMINYLTRANSFERASE 110 KDA SUBUNIT"/>
    <property type="match status" value="1"/>
</dbReference>
<evidence type="ECO:0000256" key="7">
    <source>
        <dbReference type="ARBA" id="ARBA00022803"/>
    </source>
</evidence>
<evidence type="ECO:0000259" key="9">
    <source>
        <dbReference type="Pfam" id="PF13844"/>
    </source>
</evidence>
<evidence type="ECO:0000256" key="5">
    <source>
        <dbReference type="ARBA" id="ARBA00022679"/>
    </source>
</evidence>
<keyword evidence="11" id="KW-1185">Reference proteome</keyword>
<feature type="repeat" description="TPR" evidence="8">
    <location>
        <begin position="143"/>
        <end position="176"/>
    </location>
</feature>
<feature type="repeat" description="TPR" evidence="8">
    <location>
        <begin position="177"/>
        <end position="210"/>
    </location>
</feature>
<name>A0A447CSU9_9BRAD</name>
<feature type="domain" description="O-GlcNAc transferase C-terminal" evidence="9">
    <location>
        <begin position="598"/>
        <end position="681"/>
    </location>
</feature>
<sequence>MSDFDTARALFFDGLDALDRRDFPTAETQFRATVALLPRSLPALLNLALAQWEQKRFAECRATATLAIGIDAHNIEAHAYVANCLVREGDRTAARAVCAELVQLDPKTADDHTAIGNAFTRLGHHREALASYDRAIALDPRHAAAHANRGNALDRLGRPDDALAAFDRAQALDPGLPESWIGRGNALSRLRRFGDALASYARAIALDPPSADARLGRAFAHYLLGDSEAFEADVRTALARVPDDVRARWALALGRIPMVRTSDDDLDAGRADLAQELDTLTTWLAVERDGEQEAVGAVTPFYLAYQERPNRELLEMHGTLACRVMSRWQDRRPIAPPRDSPRTGVVEVGIVSAHIYGQSVWEAILKGWVGGLDRDRIRLHLFNVGHHHDAETAWARNNVASFEDGPRGLAEWVDAIVSKRLDILVYPEIGMDPVTLRLASLRLAPTQVATWGHPETTGLPSIDWFLSAEAFEPPDAQTHYSERLLVLPNLGCCCAPSRVTSIAPDPAVFGLRSDLPLLLCPGAPFKYAPEHDEVLVAIARALGACRMVFFEFHARALSDRLRHRLTARFAREGLRFEDYGMFVPWQAAPAFFGLMEKADLLLDTIGFSGFNTALQAAQCGLPIVGWEGRFLRGRLASGVLHRMGLSDLVATTPEAYVALAARLARDSAYRQDCRSRIAARRDVLFGDTAPLRALEQFFSRVAERPQG</sequence>
<dbReference type="Pfam" id="PF13844">
    <property type="entry name" value="Glyco_transf_41"/>
    <property type="match status" value="1"/>
</dbReference>
<evidence type="ECO:0000256" key="1">
    <source>
        <dbReference type="ARBA" id="ARBA00004922"/>
    </source>
</evidence>
<proteinExistence type="inferred from homology"/>
<keyword evidence="7 8" id="KW-0802">TPR repeat</keyword>
<dbReference type="Gene3D" id="3.40.50.11380">
    <property type="match status" value="1"/>
</dbReference>
<evidence type="ECO:0000256" key="3">
    <source>
        <dbReference type="ARBA" id="ARBA00011970"/>
    </source>
</evidence>
<dbReference type="EC" id="2.4.1.255" evidence="3"/>
<keyword evidence="6" id="KW-0677">Repeat</keyword>
<evidence type="ECO:0000313" key="10">
    <source>
        <dbReference type="EMBL" id="VCU08300.1"/>
    </source>
</evidence>
<dbReference type="InterPro" id="IPR011990">
    <property type="entry name" value="TPR-like_helical_dom_sf"/>
</dbReference>
<dbReference type="Pfam" id="PF13432">
    <property type="entry name" value="TPR_16"/>
    <property type="match status" value="3"/>
</dbReference>
<dbReference type="PROSITE" id="PS50005">
    <property type="entry name" value="TPR"/>
    <property type="match status" value="3"/>
</dbReference>
<dbReference type="EMBL" id="UWOC01000122">
    <property type="protein sequence ID" value="VCU08300.1"/>
    <property type="molecule type" value="Genomic_DNA"/>
</dbReference>
<evidence type="ECO:0000256" key="2">
    <source>
        <dbReference type="ARBA" id="ARBA00005386"/>
    </source>
</evidence>
<feature type="repeat" description="TPR" evidence="8">
    <location>
        <begin position="109"/>
        <end position="142"/>
    </location>
</feature>
<dbReference type="InterPro" id="IPR029489">
    <property type="entry name" value="OGT/SEC/SPY_C"/>
</dbReference>
<dbReference type="GO" id="GO:0006493">
    <property type="term" value="P:protein O-linked glycosylation"/>
    <property type="evidence" value="ECO:0007669"/>
    <property type="project" value="InterPro"/>
</dbReference>
<evidence type="ECO:0000256" key="8">
    <source>
        <dbReference type="PROSITE-ProRule" id="PRU00339"/>
    </source>
</evidence>
<comment type="pathway">
    <text evidence="1">Protein modification; protein glycosylation.</text>
</comment>
<keyword evidence="5" id="KW-0808">Transferase</keyword>
<keyword evidence="4" id="KW-0328">Glycosyltransferase</keyword>
<evidence type="ECO:0000256" key="4">
    <source>
        <dbReference type="ARBA" id="ARBA00022676"/>
    </source>
</evidence>
<evidence type="ECO:0000313" key="11">
    <source>
        <dbReference type="Proteomes" id="UP000289200"/>
    </source>
</evidence>
<evidence type="ECO:0000256" key="6">
    <source>
        <dbReference type="ARBA" id="ARBA00022737"/>
    </source>
</evidence>
<reference evidence="11" key="1">
    <citation type="submission" date="2018-10" db="EMBL/GenBank/DDBJ databases">
        <authorList>
            <person name="Peiro R."/>
            <person name="Begona"/>
            <person name="Cbmso G."/>
            <person name="Lopez M."/>
            <person name="Gonzalez S."/>
            <person name="Sacristan E."/>
            <person name="Castillo E."/>
        </authorList>
    </citation>
    <scope>NUCLEOTIDE SEQUENCE [LARGE SCALE GENOMIC DNA]</scope>
</reference>
<comment type="similarity">
    <text evidence="2">Belongs to the glycosyltransferase 41 family. O-GlcNAc transferase subfamily.</text>
</comment>
<dbReference type="GO" id="GO:0097363">
    <property type="term" value="F:protein O-acetylglucosaminyltransferase activity"/>
    <property type="evidence" value="ECO:0007669"/>
    <property type="project" value="UniProtKB-EC"/>
</dbReference>
<dbReference type="InterPro" id="IPR019734">
    <property type="entry name" value="TPR_rpt"/>
</dbReference>
<dbReference type="SUPFAM" id="SSF48452">
    <property type="entry name" value="TPR-like"/>
    <property type="match status" value="2"/>
</dbReference>
<dbReference type="PROSITE" id="PS50293">
    <property type="entry name" value="TPR_REGION"/>
    <property type="match status" value="1"/>
</dbReference>
<comment type="caution">
    <text evidence="10">The sequence shown here is derived from an EMBL/GenBank/DDBJ whole genome shotgun (WGS) entry which is preliminary data.</text>
</comment>
<dbReference type="Gene3D" id="3.40.50.2000">
    <property type="entry name" value="Glycogen Phosphorylase B"/>
    <property type="match status" value="1"/>
</dbReference>
<dbReference type="SMART" id="SM00028">
    <property type="entry name" value="TPR"/>
    <property type="match status" value="7"/>
</dbReference>
<dbReference type="InterPro" id="IPR037919">
    <property type="entry name" value="OGT"/>
</dbReference>
<dbReference type="AlphaFoldDB" id="A0A447CSU9"/>
<accession>A0A447CSU9</accession>
<dbReference type="Proteomes" id="UP000289200">
    <property type="component" value="Unassembled WGS sequence"/>
</dbReference>
<gene>
    <name evidence="10" type="ORF">RHODGE_RHODGE_01473</name>
</gene>